<accession>A0A2P7U367</accession>
<gene>
    <name evidence="19" type="ORF">C7N83_00520</name>
</gene>
<keyword evidence="12 14" id="KW-0902">Two-component regulatory system</keyword>
<feature type="domain" description="Histidine kinase" evidence="17">
    <location>
        <begin position="431"/>
        <end position="624"/>
    </location>
</feature>
<proteinExistence type="predicted"/>
<dbReference type="Pfam" id="PF00672">
    <property type="entry name" value="HAMP"/>
    <property type="match status" value="1"/>
</dbReference>
<keyword evidence="8 14" id="KW-0547">Nucleotide-binding</keyword>
<dbReference type="CDD" id="cd06225">
    <property type="entry name" value="HAMP"/>
    <property type="match status" value="1"/>
</dbReference>
<dbReference type="OrthoDB" id="9811306at2"/>
<evidence type="ECO:0000256" key="16">
    <source>
        <dbReference type="SAM" id="Phobius"/>
    </source>
</evidence>
<dbReference type="InterPro" id="IPR050482">
    <property type="entry name" value="Sensor_HK_TwoCompSys"/>
</dbReference>
<dbReference type="Gene3D" id="1.10.287.130">
    <property type="match status" value="1"/>
</dbReference>
<dbReference type="GO" id="GO:0005886">
    <property type="term" value="C:plasma membrane"/>
    <property type="evidence" value="ECO:0007669"/>
    <property type="project" value="UniProtKB-SubCell"/>
</dbReference>
<comment type="caution">
    <text evidence="19">The sequence shown here is derived from an EMBL/GenBank/DDBJ whole genome shotgun (WGS) entry which is preliminary data.</text>
</comment>
<evidence type="ECO:0000256" key="4">
    <source>
        <dbReference type="ARBA" id="ARBA00022519"/>
    </source>
</evidence>
<evidence type="ECO:0000259" key="18">
    <source>
        <dbReference type="PROSITE" id="PS50885"/>
    </source>
</evidence>
<dbReference type="Pfam" id="PF13675">
    <property type="entry name" value="PilJ"/>
    <property type="match status" value="1"/>
</dbReference>
<dbReference type="PANTHER" id="PTHR24421:SF10">
    <property type="entry name" value="NITRATE_NITRITE SENSOR PROTEIN NARQ"/>
    <property type="match status" value="1"/>
</dbReference>
<evidence type="ECO:0000256" key="12">
    <source>
        <dbReference type="ARBA" id="ARBA00023012"/>
    </source>
</evidence>
<dbReference type="InterPro" id="IPR003594">
    <property type="entry name" value="HATPase_dom"/>
</dbReference>
<keyword evidence="5" id="KW-0597">Phosphoprotein</keyword>
<dbReference type="PIRSF" id="PIRSF003167">
    <property type="entry name" value="STHK_NarX/NarQ"/>
    <property type="match status" value="1"/>
</dbReference>
<dbReference type="SMART" id="SM00304">
    <property type="entry name" value="HAMP"/>
    <property type="match status" value="1"/>
</dbReference>
<evidence type="ECO:0000256" key="13">
    <source>
        <dbReference type="ARBA" id="ARBA00023136"/>
    </source>
</evidence>
<organism evidence="19 20">
    <name type="scientific">Neisseria iguanae</name>
    <dbReference type="NCBI Taxonomy" id="90242"/>
    <lineage>
        <taxon>Bacteria</taxon>
        <taxon>Pseudomonadati</taxon>
        <taxon>Pseudomonadota</taxon>
        <taxon>Betaproteobacteria</taxon>
        <taxon>Neisseriales</taxon>
        <taxon>Neisseriaceae</taxon>
        <taxon>Neisseria</taxon>
    </lineage>
</organism>
<keyword evidence="9 14" id="KW-0418">Kinase</keyword>
<keyword evidence="6 14" id="KW-0808">Transferase</keyword>
<dbReference type="InterPro" id="IPR003018">
    <property type="entry name" value="GAF"/>
</dbReference>
<protein>
    <recommendedName>
        <fullName evidence="14">Sensor protein</fullName>
        <ecNumber evidence="14">2.7.13.3</ecNumber>
    </recommendedName>
</protein>
<dbReference type="Gene3D" id="3.30.450.40">
    <property type="match status" value="1"/>
</dbReference>
<evidence type="ECO:0000259" key="17">
    <source>
        <dbReference type="PROSITE" id="PS50109"/>
    </source>
</evidence>
<reference evidence="19 20" key="1">
    <citation type="submission" date="2018-03" db="EMBL/GenBank/DDBJ databases">
        <title>Neisseria weixii sp. nov., isolated from the intestinal contents of Tibetan Plateau pika (Ochotona curzoniae) in Yushu, Qinghai Province, China.</title>
        <authorList>
            <person name="Gui Z."/>
        </authorList>
    </citation>
    <scope>NUCLEOTIDE SEQUENCE [LARGE SCALE GENOMIC DNA]</scope>
    <source>
        <strain evidence="19 20">ATCC 51483</strain>
    </source>
</reference>
<dbReference type="InterPro" id="IPR016380">
    <property type="entry name" value="Sig_transdc_His_kin_NarX/NarQ"/>
</dbReference>
<evidence type="ECO:0000256" key="15">
    <source>
        <dbReference type="SAM" id="MobiDB-lite"/>
    </source>
</evidence>
<dbReference type="InterPro" id="IPR003660">
    <property type="entry name" value="HAMP_dom"/>
</dbReference>
<dbReference type="SUPFAM" id="SSF158472">
    <property type="entry name" value="HAMP domain-like"/>
    <property type="match status" value="1"/>
</dbReference>
<dbReference type="InterPro" id="IPR029016">
    <property type="entry name" value="GAF-like_dom_sf"/>
</dbReference>
<keyword evidence="10 14" id="KW-0067">ATP-binding</keyword>
<dbReference type="CDD" id="cd16917">
    <property type="entry name" value="HATPase_UhpB-NarQ-NarX-like"/>
    <property type="match status" value="1"/>
</dbReference>
<keyword evidence="7 16" id="KW-0812">Transmembrane</keyword>
<keyword evidence="20" id="KW-1185">Reference proteome</keyword>
<dbReference type="Proteomes" id="UP000241868">
    <property type="component" value="Unassembled WGS sequence"/>
</dbReference>
<evidence type="ECO:0000313" key="19">
    <source>
        <dbReference type="EMBL" id="PSJ81419.1"/>
    </source>
</evidence>
<evidence type="ECO:0000256" key="11">
    <source>
        <dbReference type="ARBA" id="ARBA00022989"/>
    </source>
</evidence>
<evidence type="ECO:0000256" key="9">
    <source>
        <dbReference type="ARBA" id="ARBA00022777"/>
    </source>
</evidence>
<dbReference type="RefSeq" id="WP_106739845.1">
    <property type="nucleotide sequence ID" value="NZ_PXYY01000002.1"/>
</dbReference>
<dbReference type="Pfam" id="PF13185">
    <property type="entry name" value="GAF_2"/>
    <property type="match status" value="1"/>
</dbReference>
<dbReference type="EC" id="2.7.13.3" evidence="14"/>
<dbReference type="PROSITE" id="PS50109">
    <property type="entry name" value="HIS_KIN"/>
    <property type="match status" value="1"/>
</dbReference>
<dbReference type="PANTHER" id="PTHR24421">
    <property type="entry name" value="NITRATE/NITRITE SENSOR PROTEIN NARX-RELATED"/>
    <property type="match status" value="1"/>
</dbReference>
<comment type="catalytic activity">
    <reaction evidence="1 14">
        <text>ATP + protein L-histidine = ADP + protein N-phospho-L-histidine.</text>
        <dbReference type="EC" id="2.7.13.3"/>
    </reaction>
</comment>
<dbReference type="EMBL" id="PXYY01000002">
    <property type="protein sequence ID" value="PSJ81419.1"/>
    <property type="molecule type" value="Genomic_DNA"/>
</dbReference>
<feature type="transmembrane region" description="Helical" evidence="16">
    <location>
        <begin position="170"/>
        <end position="189"/>
    </location>
</feature>
<dbReference type="Gene3D" id="3.30.565.10">
    <property type="entry name" value="Histidine kinase-like ATPase, C-terminal domain"/>
    <property type="match status" value="1"/>
</dbReference>
<evidence type="ECO:0000256" key="1">
    <source>
        <dbReference type="ARBA" id="ARBA00000085"/>
    </source>
</evidence>
<dbReference type="InterPro" id="IPR036890">
    <property type="entry name" value="HATPase_C_sf"/>
</dbReference>
<keyword evidence="4 14" id="KW-0997">Cell inner membrane</keyword>
<dbReference type="Gene3D" id="1.20.5.1930">
    <property type="match status" value="1"/>
</dbReference>
<dbReference type="GO" id="GO:0046983">
    <property type="term" value="F:protein dimerization activity"/>
    <property type="evidence" value="ECO:0007669"/>
    <property type="project" value="UniProtKB-UniRule"/>
</dbReference>
<dbReference type="SMART" id="SM00387">
    <property type="entry name" value="HATPase_c"/>
    <property type="match status" value="1"/>
</dbReference>
<evidence type="ECO:0000256" key="7">
    <source>
        <dbReference type="ARBA" id="ARBA00022692"/>
    </source>
</evidence>
<dbReference type="GO" id="GO:0000155">
    <property type="term" value="F:phosphorelay sensor kinase activity"/>
    <property type="evidence" value="ECO:0007669"/>
    <property type="project" value="UniProtKB-UniRule"/>
</dbReference>
<keyword evidence="11 16" id="KW-1133">Transmembrane helix</keyword>
<dbReference type="SUPFAM" id="SSF55874">
    <property type="entry name" value="ATPase domain of HSP90 chaperone/DNA topoisomerase II/histidine kinase"/>
    <property type="match status" value="1"/>
</dbReference>
<dbReference type="Pfam" id="PF02518">
    <property type="entry name" value="HATPase_c"/>
    <property type="match status" value="1"/>
</dbReference>
<comment type="subcellular location">
    <subcellularLocation>
        <location evidence="2">Cell inner membrane</location>
        <topology evidence="2">Multi-pass membrane protein</topology>
    </subcellularLocation>
</comment>
<sequence length="628" mass="71354">MNRLTQFSDGPSLSARLKFLTVLWVSSALFSVVLTLILSWRLENAGTAINYAGSLRMQTYRLTYLVHEKEPVEHVRQQIQAFEETLLKVSQNDVIKPLLPSISANPMNFTKVQSSLMNDWKQKIRPSLEAYQLPDNKDLYRFSGNLNLLVQALENANEENTQWLRRFQMALILMIFVAAGFMISLHYAWIIRPLEALSAGVRAIGRGEFGTEINTDYIREFSQVNKGFNQMSTSLKTLYTDLEGQVARQTEDLERQNRDLALLYQTTRDLHQIHQPKTAATKFLGCTLPAVAAIAGSVHLFDAEHKRSDLVASLGLPEDSQAEPYADLDSGFSDSIENPPLLDPNSKHKGRLVALDHPRFEQMAVFPITYKEKELGLFTLYFSDSHTLNQSDHELLQTLSSQLGVSIANSRFEQERRLLAVLQERNLIAQGLHDSIAQTLTFLNLQLQMLESAYNADQKEQVEENIRFIKDGVQECYDDVRELLLNFRTKISNKDFPEAVSALLARFEQQTQIEVNTTWIEEGGWLNHDEQLQIIFILQESLSNIRKHAQADKVEVSLINRQDFTLKISDDGIGFDTRTIDSLSEEHVGLGIMQERAHRIDAVLDVVSRPNKGTTVTLVLPQHKRTAS</sequence>
<feature type="region of interest" description="Disordered" evidence="15">
    <location>
        <begin position="327"/>
        <end position="347"/>
    </location>
</feature>
<evidence type="ECO:0000256" key="6">
    <source>
        <dbReference type="ARBA" id="ARBA00022679"/>
    </source>
</evidence>
<dbReference type="InterPro" id="IPR005467">
    <property type="entry name" value="His_kinase_dom"/>
</dbReference>
<feature type="domain" description="HAMP" evidence="18">
    <location>
        <begin position="188"/>
        <end position="240"/>
    </location>
</feature>
<dbReference type="SUPFAM" id="SSF55781">
    <property type="entry name" value="GAF domain-like"/>
    <property type="match status" value="1"/>
</dbReference>
<dbReference type="GO" id="GO:0005524">
    <property type="term" value="F:ATP binding"/>
    <property type="evidence" value="ECO:0007669"/>
    <property type="project" value="UniProtKB-UniRule"/>
</dbReference>
<evidence type="ECO:0000256" key="10">
    <source>
        <dbReference type="ARBA" id="ARBA00022840"/>
    </source>
</evidence>
<evidence type="ECO:0000256" key="8">
    <source>
        <dbReference type="ARBA" id="ARBA00022741"/>
    </source>
</evidence>
<evidence type="ECO:0000256" key="5">
    <source>
        <dbReference type="ARBA" id="ARBA00022553"/>
    </source>
</evidence>
<evidence type="ECO:0000256" key="14">
    <source>
        <dbReference type="PIRNR" id="PIRNR003167"/>
    </source>
</evidence>
<evidence type="ECO:0000256" key="2">
    <source>
        <dbReference type="ARBA" id="ARBA00004429"/>
    </source>
</evidence>
<dbReference type="InterPro" id="IPR029095">
    <property type="entry name" value="NarX-like_N"/>
</dbReference>
<dbReference type="Pfam" id="PF07730">
    <property type="entry name" value="HisKA_3"/>
    <property type="match status" value="1"/>
</dbReference>
<name>A0A2P7U367_9NEIS</name>
<evidence type="ECO:0000256" key="3">
    <source>
        <dbReference type="ARBA" id="ARBA00022475"/>
    </source>
</evidence>
<dbReference type="Gene3D" id="1.20.120.960">
    <property type="entry name" value="Histidine kinase NarX, sensor domain"/>
    <property type="match status" value="1"/>
</dbReference>
<keyword evidence="3 14" id="KW-1003">Cell membrane</keyword>
<keyword evidence="13 14" id="KW-0472">Membrane</keyword>
<dbReference type="InterPro" id="IPR011712">
    <property type="entry name" value="Sig_transdc_His_kin_sub3_dim/P"/>
</dbReference>
<feature type="transmembrane region" description="Helical" evidence="16">
    <location>
        <begin position="20"/>
        <end position="40"/>
    </location>
</feature>
<dbReference type="InterPro" id="IPR042295">
    <property type="entry name" value="NarX-like_N_sf"/>
</dbReference>
<dbReference type="PROSITE" id="PS50885">
    <property type="entry name" value="HAMP"/>
    <property type="match status" value="1"/>
</dbReference>
<dbReference type="AlphaFoldDB" id="A0A2P7U367"/>
<evidence type="ECO:0000313" key="20">
    <source>
        <dbReference type="Proteomes" id="UP000241868"/>
    </source>
</evidence>